<sequence length="79" mass="8787">MATVTTRSQQTKIGAAVRRVGGVDRFMALAQAKRELARKAKQGEAVEIHKETDGDWVVRSTRRLRRGQIIGKIQATTPE</sequence>
<accession>A0A2T9K2U9</accession>
<keyword evidence="2" id="KW-1185">Reference proteome</keyword>
<name>A0A2T9K2U9_9CAUL</name>
<dbReference type="Proteomes" id="UP000245073">
    <property type="component" value="Unassembled WGS sequence"/>
</dbReference>
<gene>
    <name evidence="1" type="ORF">DDF67_10975</name>
</gene>
<reference evidence="1 2" key="1">
    <citation type="submission" date="2018-04" db="EMBL/GenBank/DDBJ databases">
        <title>The genome sequence of Caulobacter sp. 744.</title>
        <authorList>
            <person name="Gao J."/>
            <person name="Sun J."/>
        </authorList>
    </citation>
    <scope>NUCLEOTIDE SEQUENCE [LARGE SCALE GENOMIC DNA]</scope>
    <source>
        <strain evidence="1 2">774</strain>
    </source>
</reference>
<dbReference type="AlphaFoldDB" id="A0A2T9K2U9"/>
<proteinExistence type="predicted"/>
<dbReference type="EMBL" id="QDKQ01000037">
    <property type="protein sequence ID" value="PVM90123.1"/>
    <property type="molecule type" value="Genomic_DNA"/>
</dbReference>
<comment type="caution">
    <text evidence="1">The sequence shown here is derived from an EMBL/GenBank/DDBJ whole genome shotgun (WGS) entry which is preliminary data.</text>
</comment>
<protein>
    <submittedName>
        <fullName evidence="1">Uncharacterized protein</fullName>
    </submittedName>
</protein>
<dbReference type="RefSeq" id="WP_109100936.1">
    <property type="nucleotide sequence ID" value="NZ_QDKQ01000037.1"/>
</dbReference>
<evidence type="ECO:0000313" key="1">
    <source>
        <dbReference type="EMBL" id="PVM90123.1"/>
    </source>
</evidence>
<evidence type="ECO:0000313" key="2">
    <source>
        <dbReference type="Proteomes" id="UP000245073"/>
    </source>
</evidence>
<organism evidence="1 2">
    <name type="scientific">Caulobacter endophyticus</name>
    <dbReference type="NCBI Taxonomy" id="2172652"/>
    <lineage>
        <taxon>Bacteria</taxon>
        <taxon>Pseudomonadati</taxon>
        <taxon>Pseudomonadota</taxon>
        <taxon>Alphaproteobacteria</taxon>
        <taxon>Caulobacterales</taxon>
        <taxon>Caulobacteraceae</taxon>
        <taxon>Caulobacter</taxon>
    </lineage>
</organism>